<evidence type="ECO:0000313" key="2">
    <source>
        <dbReference type="Proteomes" id="UP001595548"/>
    </source>
</evidence>
<proteinExistence type="predicted"/>
<organism evidence="1 2">
    <name type="scientific">Gilvimarinus japonicus</name>
    <dbReference type="NCBI Taxonomy" id="1796469"/>
    <lineage>
        <taxon>Bacteria</taxon>
        <taxon>Pseudomonadati</taxon>
        <taxon>Pseudomonadota</taxon>
        <taxon>Gammaproteobacteria</taxon>
        <taxon>Cellvibrionales</taxon>
        <taxon>Cellvibrionaceae</taxon>
        <taxon>Gilvimarinus</taxon>
    </lineage>
</organism>
<dbReference type="Proteomes" id="UP001595548">
    <property type="component" value="Unassembled WGS sequence"/>
</dbReference>
<protein>
    <submittedName>
        <fullName evidence="1">Uncharacterized protein</fullName>
    </submittedName>
</protein>
<name>A0ABV7HPB6_9GAMM</name>
<dbReference type="EMBL" id="JBHRTL010000007">
    <property type="protein sequence ID" value="MFC3155744.1"/>
    <property type="molecule type" value="Genomic_DNA"/>
</dbReference>
<keyword evidence="2" id="KW-1185">Reference proteome</keyword>
<reference evidence="2" key="1">
    <citation type="journal article" date="2019" name="Int. J. Syst. Evol. Microbiol.">
        <title>The Global Catalogue of Microorganisms (GCM) 10K type strain sequencing project: providing services to taxonomists for standard genome sequencing and annotation.</title>
        <authorList>
            <consortium name="The Broad Institute Genomics Platform"/>
            <consortium name="The Broad Institute Genome Sequencing Center for Infectious Disease"/>
            <person name="Wu L."/>
            <person name="Ma J."/>
        </authorList>
    </citation>
    <scope>NUCLEOTIDE SEQUENCE [LARGE SCALE GENOMIC DNA]</scope>
    <source>
        <strain evidence="2">KCTC 52141</strain>
    </source>
</reference>
<comment type="caution">
    <text evidence="1">The sequence shown here is derived from an EMBL/GenBank/DDBJ whole genome shotgun (WGS) entry which is preliminary data.</text>
</comment>
<sequence length="88" mass="10083">MAPVNFWGDYHTTDGKWWSMLAQDERLAELWGEAKKLTDANNAHAGYDNPSIAAGDFDFSDTVEATWIFNMNDFNNVDDFFQVFATKH</sequence>
<accession>A0ABV7HPB6</accession>
<dbReference type="RefSeq" id="WP_382416663.1">
    <property type="nucleotide sequence ID" value="NZ_JBHRTL010000007.1"/>
</dbReference>
<gene>
    <name evidence="1" type="ORF">ACFOEB_11085</name>
</gene>
<evidence type="ECO:0000313" key="1">
    <source>
        <dbReference type="EMBL" id="MFC3155744.1"/>
    </source>
</evidence>